<sequence length="944" mass="111399">MKDSKDQQKVDVKQQQNETENQLQQKLLSSQNLFFIHKGKIEIYGKLQKVSVDNVMEQQMDIEAEEFIIGDIKDGDILGYYSFITQQSRNVSARAASISQVLQLNRDAFLSIIKKYPIDYALNCLSCGFNGHTSVECPRMIVKNLVSHNFLNSLLYREKEEELSIFQRRNSDCTVLRRGFQFQNQSQKNTQKSYYSIVSQNTLGSKSYKKMRKRRKSLRKFYINFSMGKINSLFYKEIIRKKVKVYREKYVKYQQQFSQTWEEQEENQTFYNEILKNLIAQNDKTVNILDKESVINSNRKRSKGKKQSYHIQFQEVHEESEENEEDEDFYTSNNSSSILEDDDYSSGLRIKDEDKQFLQNTASIKILIKDQVTLFFLQYYRIKITNNIYSFKDYQTYKILDFTQDLKSTMRWPTLTQNTQPYLIIDKGGNITQSQVEVIDRRLTQQFTGLSQKKNSYFQKQQRKEGSRSSLIDINELNATSNDAANKRNGKVRNMSLQISNLNSIQPKSKRNTILSDFDMSRQSIRNSQFQQLPPFGSLSNRNINTSFEDQIDRPQFVDQNLSQLMQLHTTNRHSQQLQSNNQVQQAIDENEEILKSSTGGDFSEIYNYQQMKLQHLNLQKQNSQHQSQSQYNQNTHITQGTENNNNNNNSQTHSYQDINLQKNASYKRKSSAKVKSVWTNDNEEETTENYDNYYNPNNYGLVSSRSTFVTMNSNLKNQHLQLLDEIRKKKVSKELYFYDFETFYDTALVEKQFQRFTGKAFQKSIYFPQNDIHQVIDEFVKYMGKKHKKEVFKKQIFVNDQNLIKILKKNQVEIDFIKQIYKQQKDPSQDSKIFIPSKMQFLVETLYNREKKYIKKIFTSKSYKSILRDQSQSQLSQTQRNQLRQTPTTQSFQQINQIVSFEQHKVNSKNSHLENFILSKVSNDHNQILTKQNNGSNEKAVQE</sequence>
<dbReference type="InParanoid" id="A0A0V0R082"/>
<keyword evidence="1" id="KW-0863">Zinc-finger</keyword>
<dbReference type="PROSITE" id="PS50158">
    <property type="entry name" value="ZF_CCHC"/>
    <property type="match status" value="1"/>
</dbReference>
<evidence type="ECO:0000259" key="3">
    <source>
        <dbReference type="PROSITE" id="PS50042"/>
    </source>
</evidence>
<name>A0A0V0R082_PSEPJ</name>
<feature type="domain" description="CCHC-type" evidence="4">
    <location>
        <begin position="124"/>
        <end position="139"/>
    </location>
</feature>
<dbReference type="EMBL" id="LDAU01000078">
    <property type="protein sequence ID" value="KRX07932.1"/>
    <property type="molecule type" value="Genomic_DNA"/>
</dbReference>
<keyword evidence="6" id="KW-1185">Reference proteome</keyword>
<keyword evidence="1" id="KW-0862">Zinc</keyword>
<evidence type="ECO:0000259" key="4">
    <source>
        <dbReference type="PROSITE" id="PS50158"/>
    </source>
</evidence>
<dbReference type="InterPro" id="IPR000595">
    <property type="entry name" value="cNMP-bd_dom"/>
</dbReference>
<feature type="compositionally biased region" description="Acidic residues" evidence="2">
    <location>
        <begin position="318"/>
        <end position="329"/>
    </location>
</feature>
<evidence type="ECO:0000256" key="2">
    <source>
        <dbReference type="SAM" id="MobiDB-lite"/>
    </source>
</evidence>
<evidence type="ECO:0000313" key="6">
    <source>
        <dbReference type="Proteomes" id="UP000054937"/>
    </source>
</evidence>
<keyword evidence="1" id="KW-0479">Metal-binding</keyword>
<dbReference type="Gene3D" id="2.60.120.10">
    <property type="entry name" value="Jelly Rolls"/>
    <property type="match status" value="1"/>
</dbReference>
<organism evidence="5 6">
    <name type="scientific">Pseudocohnilembus persalinus</name>
    <name type="common">Ciliate</name>
    <dbReference type="NCBI Taxonomy" id="266149"/>
    <lineage>
        <taxon>Eukaryota</taxon>
        <taxon>Sar</taxon>
        <taxon>Alveolata</taxon>
        <taxon>Ciliophora</taxon>
        <taxon>Intramacronucleata</taxon>
        <taxon>Oligohymenophorea</taxon>
        <taxon>Scuticociliatia</taxon>
        <taxon>Philasterida</taxon>
        <taxon>Pseudocohnilembidae</taxon>
        <taxon>Pseudocohnilembus</taxon>
    </lineage>
</organism>
<gene>
    <name evidence="5" type="ORF">PPERSA_10320</name>
</gene>
<evidence type="ECO:0000313" key="5">
    <source>
        <dbReference type="EMBL" id="KRX07932.1"/>
    </source>
</evidence>
<dbReference type="GO" id="GO:0003676">
    <property type="term" value="F:nucleic acid binding"/>
    <property type="evidence" value="ECO:0007669"/>
    <property type="project" value="InterPro"/>
</dbReference>
<dbReference type="GO" id="GO:0008270">
    <property type="term" value="F:zinc ion binding"/>
    <property type="evidence" value="ECO:0007669"/>
    <property type="project" value="UniProtKB-KW"/>
</dbReference>
<evidence type="ECO:0000256" key="1">
    <source>
        <dbReference type="PROSITE-ProRule" id="PRU00047"/>
    </source>
</evidence>
<dbReference type="PROSITE" id="PS50042">
    <property type="entry name" value="CNMP_BINDING_3"/>
    <property type="match status" value="1"/>
</dbReference>
<dbReference type="CDD" id="cd00038">
    <property type="entry name" value="CAP_ED"/>
    <property type="match status" value="1"/>
</dbReference>
<dbReference type="InterPro" id="IPR018490">
    <property type="entry name" value="cNMP-bd_dom_sf"/>
</dbReference>
<feature type="domain" description="Cyclic nucleotide-binding" evidence="3">
    <location>
        <begin position="31"/>
        <end position="113"/>
    </location>
</feature>
<accession>A0A0V0R082</accession>
<proteinExistence type="predicted"/>
<dbReference type="AlphaFoldDB" id="A0A0V0R082"/>
<feature type="region of interest" description="Disordered" evidence="2">
    <location>
        <begin position="316"/>
        <end position="340"/>
    </location>
</feature>
<dbReference type="Pfam" id="PF00027">
    <property type="entry name" value="cNMP_binding"/>
    <property type="match status" value="1"/>
</dbReference>
<protein>
    <submittedName>
        <fullName evidence="5">Cyclic nucleotide-binding protein</fullName>
    </submittedName>
</protein>
<feature type="region of interest" description="Disordered" evidence="2">
    <location>
        <begin position="619"/>
        <end position="654"/>
    </location>
</feature>
<dbReference type="InterPro" id="IPR001878">
    <property type="entry name" value="Znf_CCHC"/>
</dbReference>
<dbReference type="SUPFAM" id="SSF51206">
    <property type="entry name" value="cAMP-binding domain-like"/>
    <property type="match status" value="1"/>
</dbReference>
<dbReference type="InterPro" id="IPR014710">
    <property type="entry name" value="RmlC-like_jellyroll"/>
</dbReference>
<dbReference type="Proteomes" id="UP000054937">
    <property type="component" value="Unassembled WGS sequence"/>
</dbReference>
<reference evidence="5 6" key="1">
    <citation type="journal article" date="2015" name="Sci. Rep.">
        <title>Genome of the facultative scuticociliatosis pathogen Pseudocohnilembus persalinus provides insight into its virulence through horizontal gene transfer.</title>
        <authorList>
            <person name="Xiong J."/>
            <person name="Wang G."/>
            <person name="Cheng J."/>
            <person name="Tian M."/>
            <person name="Pan X."/>
            <person name="Warren A."/>
            <person name="Jiang C."/>
            <person name="Yuan D."/>
            <person name="Miao W."/>
        </authorList>
    </citation>
    <scope>NUCLEOTIDE SEQUENCE [LARGE SCALE GENOMIC DNA]</scope>
    <source>
        <strain evidence="5">36N120E</strain>
    </source>
</reference>
<feature type="region of interest" description="Disordered" evidence="2">
    <location>
        <begin position="871"/>
        <end position="890"/>
    </location>
</feature>
<comment type="caution">
    <text evidence="5">The sequence shown here is derived from an EMBL/GenBank/DDBJ whole genome shotgun (WGS) entry which is preliminary data.</text>
</comment>
<feature type="compositionally biased region" description="Low complexity" evidence="2">
    <location>
        <begin position="619"/>
        <end position="635"/>
    </location>
</feature>